<dbReference type="EMBL" id="AP019800">
    <property type="protein sequence ID" value="BBL92328.1"/>
    <property type="molecule type" value="Genomic_DNA"/>
</dbReference>
<geneLocation type="plasmid" evidence="2">
    <name>pam7 dna</name>
</geneLocation>
<sequence length="131" mass="14712">MARSRNNVMKIDISGQQDVMSDAEADLINAMTMTDRAHFTLIGMRLRKFCEKSQINYKELEFLVSLSGDLDEKARNQLNQAVKACIVSALSFDAKSADSSHIEQPKVITEIEEIVESDQNDRPTTSPKFSI</sequence>
<evidence type="ECO:0000313" key="1">
    <source>
        <dbReference type="EMBL" id="BBL92328.1"/>
    </source>
</evidence>
<keyword evidence="1" id="KW-0614">Plasmid</keyword>
<dbReference type="Proteomes" id="UP000315115">
    <property type="component" value="Plasmid pAM7"/>
</dbReference>
<organism evidence="1 2">
    <name type="scientific">Vibrio rotiferianus</name>
    <dbReference type="NCBI Taxonomy" id="190895"/>
    <lineage>
        <taxon>Bacteria</taxon>
        <taxon>Pseudomonadati</taxon>
        <taxon>Pseudomonadota</taxon>
        <taxon>Gammaproteobacteria</taxon>
        <taxon>Vibrionales</taxon>
        <taxon>Vibrionaceae</taxon>
        <taxon>Vibrio</taxon>
    </lineage>
</organism>
<accession>A0A510IGR7</accession>
<gene>
    <name evidence="1" type="ORF">VroAM7_49810</name>
</gene>
<dbReference type="AlphaFoldDB" id="A0A510IGR7"/>
<proteinExistence type="predicted"/>
<name>A0A510IGR7_9VIBR</name>
<evidence type="ECO:0000313" key="2">
    <source>
        <dbReference type="Proteomes" id="UP000315115"/>
    </source>
</evidence>
<reference evidence="2" key="1">
    <citation type="submission" date="2019-07" db="EMBL/GenBank/DDBJ databases">
        <title>Complete Genome Sequences of Vibrion rotiferianus strain AM7.</title>
        <authorList>
            <person name="Miyazaki K."/>
            <person name="Wiseschart A."/>
            <person name="Pootanakit K."/>
            <person name="Ishimori K."/>
            <person name="Kitahara K."/>
        </authorList>
    </citation>
    <scope>NUCLEOTIDE SEQUENCE [LARGE SCALE GENOMIC DNA]</scope>
    <source>
        <strain evidence="2">AM7</strain>
        <plasmid evidence="2">pam7 dna</plasmid>
    </source>
</reference>
<protein>
    <submittedName>
        <fullName evidence="1">Uncharacterized protein</fullName>
    </submittedName>
</protein>